<sequence length="508" mass="59779">MSVEASGGGASVGSTDRSGGNNVGHEHSIRMDQIVEESSDLRFSEEEKEQFVSFEKASEGVIDKTGSPAVTKPKIPRIRPKLRRGKLKVYFEPKMFTFGLEKYSFKNYFDTADQIKVNLAAKFLQQNGVKKEYLYVDIKKHIRELKHCYSHYLEDEDEDEDDDHDHKFAWMFLVDGCAILQFMYIFVHFRADRELQFRNLGIKFDYTFLLVHDLFLLENQLPYQLLQLIIRHTSKEYELLESIYKFIFYQFRTPFEWYENKREILKDLYDNHVHLLDLLRKKFIQPLNLIDEKRDLVEIIICWIVSLLNKLKCNRNEFDRDWVPFRNIGKLREAGINLKRSKMGDISFSGGTLKLPPIILVESTATMLPNMLAYEMCPDFHNESEVSTYMYILNKLIVQTQDVEELREKNILLNELGSDKEMVELFNEISTYLSPDLKRYDEVKSNIENYFDNKGLIWLHKVFHDIHQYFKGRWSLLAFIGALLAVISSIFQTVITFLAYQADSKKGI</sequence>
<proteinExistence type="predicted"/>
<reference evidence="3" key="1">
    <citation type="journal article" date="2022" name="Plant J.">
        <title>Strategies of tolerance reflected in two North American maple genomes.</title>
        <authorList>
            <person name="McEvoy S.L."/>
            <person name="Sezen U.U."/>
            <person name="Trouern-Trend A."/>
            <person name="McMahon S.M."/>
            <person name="Schaberg P.G."/>
            <person name="Yang J."/>
            <person name="Wegrzyn J.L."/>
            <person name="Swenson N.G."/>
        </authorList>
    </citation>
    <scope>NUCLEOTIDE SEQUENCE</scope>
    <source>
        <strain evidence="3">NS2018</strain>
    </source>
</reference>
<organism evidence="3 4">
    <name type="scientific">Acer saccharum</name>
    <name type="common">Sugar maple</name>
    <dbReference type="NCBI Taxonomy" id="4024"/>
    <lineage>
        <taxon>Eukaryota</taxon>
        <taxon>Viridiplantae</taxon>
        <taxon>Streptophyta</taxon>
        <taxon>Embryophyta</taxon>
        <taxon>Tracheophyta</taxon>
        <taxon>Spermatophyta</taxon>
        <taxon>Magnoliopsida</taxon>
        <taxon>eudicotyledons</taxon>
        <taxon>Gunneridae</taxon>
        <taxon>Pentapetalae</taxon>
        <taxon>rosids</taxon>
        <taxon>malvids</taxon>
        <taxon>Sapindales</taxon>
        <taxon>Sapindaceae</taxon>
        <taxon>Hippocastanoideae</taxon>
        <taxon>Acereae</taxon>
        <taxon>Acer</taxon>
    </lineage>
</organism>
<keyword evidence="2" id="KW-0472">Membrane</keyword>
<feature type="transmembrane region" description="Helical" evidence="2">
    <location>
        <begin position="476"/>
        <end position="500"/>
    </location>
</feature>
<evidence type="ECO:0000256" key="1">
    <source>
        <dbReference type="SAM" id="MobiDB-lite"/>
    </source>
</evidence>
<name>A0AA39STS9_ACESA</name>
<evidence type="ECO:0000313" key="3">
    <source>
        <dbReference type="EMBL" id="KAK0596447.1"/>
    </source>
</evidence>
<evidence type="ECO:0000256" key="2">
    <source>
        <dbReference type="SAM" id="Phobius"/>
    </source>
</evidence>
<dbReference type="InterPro" id="IPR004158">
    <property type="entry name" value="DUF247_pln"/>
</dbReference>
<dbReference type="PANTHER" id="PTHR31549:SF191">
    <property type="entry name" value="DUF247 DOMAIN PROTEIN"/>
    <property type="match status" value="1"/>
</dbReference>
<reference evidence="3" key="2">
    <citation type="submission" date="2023-06" db="EMBL/GenBank/DDBJ databases">
        <authorList>
            <person name="Swenson N.G."/>
            <person name="Wegrzyn J.L."/>
            <person name="Mcevoy S.L."/>
        </authorList>
    </citation>
    <scope>NUCLEOTIDE SEQUENCE</scope>
    <source>
        <strain evidence="3">NS2018</strain>
        <tissue evidence="3">Leaf</tissue>
    </source>
</reference>
<gene>
    <name evidence="3" type="ORF">LWI29_015754</name>
</gene>
<comment type="caution">
    <text evidence="3">The sequence shown here is derived from an EMBL/GenBank/DDBJ whole genome shotgun (WGS) entry which is preliminary data.</text>
</comment>
<evidence type="ECO:0000313" key="4">
    <source>
        <dbReference type="Proteomes" id="UP001168877"/>
    </source>
</evidence>
<dbReference type="Proteomes" id="UP001168877">
    <property type="component" value="Unassembled WGS sequence"/>
</dbReference>
<feature type="region of interest" description="Disordered" evidence="1">
    <location>
        <begin position="1"/>
        <end position="29"/>
    </location>
</feature>
<keyword evidence="2" id="KW-0812">Transmembrane</keyword>
<dbReference type="Pfam" id="PF03140">
    <property type="entry name" value="DUF247"/>
    <property type="match status" value="1"/>
</dbReference>
<dbReference type="AlphaFoldDB" id="A0AA39STS9"/>
<keyword evidence="4" id="KW-1185">Reference proteome</keyword>
<dbReference type="PANTHER" id="PTHR31549">
    <property type="entry name" value="PROTEIN, PUTATIVE (DUF247)-RELATED-RELATED"/>
    <property type="match status" value="1"/>
</dbReference>
<protein>
    <submittedName>
        <fullName evidence="3">Uncharacterized protein</fullName>
    </submittedName>
</protein>
<keyword evidence="2" id="KW-1133">Transmembrane helix</keyword>
<accession>A0AA39STS9</accession>
<feature type="compositionally biased region" description="Gly residues" evidence="1">
    <location>
        <begin position="1"/>
        <end position="11"/>
    </location>
</feature>
<dbReference type="EMBL" id="JAUESC010000004">
    <property type="protein sequence ID" value="KAK0596447.1"/>
    <property type="molecule type" value="Genomic_DNA"/>
</dbReference>